<evidence type="ECO:0000256" key="2">
    <source>
        <dbReference type="ARBA" id="ARBA00022741"/>
    </source>
</evidence>
<keyword evidence="4 6" id="KW-0342">GTP-binding</keyword>
<protein>
    <recommendedName>
        <fullName evidence="1">dynamin GTPase</fullName>
        <ecNumber evidence="1">3.6.5.5</ecNumber>
    </recommendedName>
</protein>
<dbReference type="Pfam" id="PF24550">
    <property type="entry name" value="LIS_MGM1"/>
    <property type="match status" value="1"/>
</dbReference>
<dbReference type="Proteomes" id="UP000054350">
    <property type="component" value="Unassembled WGS sequence"/>
</dbReference>
<reference evidence="12" key="2">
    <citation type="submission" date="2009-11" db="EMBL/GenBank/DDBJ databases">
        <title>The Genome Sequence of Allomyces macrogynus strain ATCC 38327.</title>
        <authorList>
            <consortium name="The Broad Institute Genome Sequencing Platform"/>
            <person name="Russ C."/>
            <person name="Cuomo C."/>
            <person name="Shea T."/>
            <person name="Young S.K."/>
            <person name="Zeng Q."/>
            <person name="Koehrsen M."/>
            <person name="Haas B."/>
            <person name="Borodovsky M."/>
            <person name="Guigo R."/>
            <person name="Alvarado L."/>
            <person name="Berlin A."/>
            <person name="Borenstein D."/>
            <person name="Chen Z."/>
            <person name="Engels R."/>
            <person name="Freedman E."/>
            <person name="Gellesch M."/>
            <person name="Goldberg J."/>
            <person name="Griggs A."/>
            <person name="Gujja S."/>
            <person name="Heiman D."/>
            <person name="Hepburn T."/>
            <person name="Howarth C."/>
            <person name="Jen D."/>
            <person name="Larson L."/>
            <person name="Lewis B."/>
            <person name="Mehta T."/>
            <person name="Park D."/>
            <person name="Pearson M."/>
            <person name="Roberts A."/>
            <person name="Saif S."/>
            <person name="Shenoy N."/>
            <person name="Sisk P."/>
            <person name="Stolte C."/>
            <person name="Sykes S."/>
            <person name="Walk T."/>
            <person name="White J."/>
            <person name="Yandava C."/>
            <person name="Burger G."/>
            <person name="Gray M.W."/>
            <person name="Holland P.W.H."/>
            <person name="King N."/>
            <person name="Lang F.B.F."/>
            <person name="Roger A.J."/>
            <person name="Ruiz-Trillo I."/>
            <person name="Lander E."/>
            <person name="Nusbaum C."/>
        </authorList>
    </citation>
    <scope>NUCLEOTIDE SEQUENCE [LARGE SCALE GENOMIC DNA]</scope>
    <source>
        <strain evidence="12">ATCC 38327</strain>
    </source>
</reference>
<feature type="region of interest" description="Disordered" evidence="8">
    <location>
        <begin position="20"/>
        <end position="47"/>
    </location>
</feature>
<evidence type="ECO:0000256" key="6">
    <source>
        <dbReference type="RuleBase" id="RU003932"/>
    </source>
</evidence>
<dbReference type="EC" id="3.6.5.5" evidence="1"/>
<dbReference type="SMART" id="SM00053">
    <property type="entry name" value="DYNc"/>
    <property type="match status" value="1"/>
</dbReference>
<evidence type="ECO:0000313" key="11">
    <source>
        <dbReference type="EMBL" id="KNE54706.1"/>
    </source>
</evidence>
<name>A0A0L0RXB7_ALLM3</name>
<dbReference type="PROSITE" id="PS51718">
    <property type="entry name" value="G_DYNAMIN_2"/>
    <property type="match status" value="1"/>
</dbReference>
<dbReference type="GO" id="GO:0005525">
    <property type="term" value="F:GTP binding"/>
    <property type="evidence" value="ECO:0007669"/>
    <property type="project" value="UniProtKB-KW"/>
</dbReference>
<dbReference type="InterPro" id="IPR019762">
    <property type="entry name" value="Dynamin_GTPase_CS"/>
</dbReference>
<evidence type="ECO:0000256" key="1">
    <source>
        <dbReference type="ARBA" id="ARBA00011980"/>
    </source>
</evidence>
<evidence type="ECO:0000256" key="5">
    <source>
        <dbReference type="ARBA" id="ARBA00048040"/>
    </source>
</evidence>
<dbReference type="PRINTS" id="PR00195">
    <property type="entry name" value="DYNAMIN"/>
</dbReference>
<dbReference type="SUPFAM" id="SSF52540">
    <property type="entry name" value="P-loop containing nucleoside triphosphate hydrolases"/>
    <property type="match status" value="1"/>
</dbReference>
<dbReference type="AlphaFoldDB" id="A0A0L0RXB7"/>
<evidence type="ECO:0000256" key="7">
    <source>
        <dbReference type="SAM" id="Coils"/>
    </source>
</evidence>
<dbReference type="Gene3D" id="3.40.50.300">
    <property type="entry name" value="P-loop containing nucleotide triphosphate hydrolases"/>
    <property type="match status" value="1"/>
</dbReference>
<dbReference type="InterPro" id="IPR056495">
    <property type="entry name" value="LIS_MGM1"/>
</dbReference>
<dbReference type="Pfam" id="PF00350">
    <property type="entry name" value="Dynamin_N"/>
    <property type="match status" value="1"/>
</dbReference>
<dbReference type="PANTHER" id="PTHR11566">
    <property type="entry name" value="DYNAMIN"/>
    <property type="match status" value="1"/>
</dbReference>
<dbReference type="CDD" id="cd08771">
    <property type="entry name" value="DLP_1"/>
    <property type="match status" value="1"/>
</dbReference>
<dbReference type="GO" id="GO:0008017">
    <property type="term" value="F:microtubule binding"/>
    <property type="evidence" value="ECO:0007669"/>
    <property type="project" value="TreeGrafter"/>
</dbReference>
<keyword evidence="7" id="KW-0175">Coiled coil</keyword>
<dbReference type="OMA" id="PLKMGYV"/>
<evidence type="ECO:0000313" key="12">
    <source>
        <dbReference type="Proteomes" id="UP000054350"/>
    </source>
</evidence>
<feature type="compositionally biased region" description="Low complexity" evidence="8">
    <location>
        <begin position="175"/>
        <end position="191"/>
    </location>
</feature>
<feature type="domain" description="Dynamin-type G" evidence="10">
    <location>
        <begin position="238"/>
        <end position="506"/>
    </location>
</feature>
<dbReference type="GO" id="GO:0005874">
    <property type="term" value="C:microtubule"/>
    <property type="evidence" value="ECO:0007669"/>
    <property type="project" value="TreeGrafter"/>
</dbReference>
<dbReference type="InterPro" id="IPR022812">
    <property type="entry name" value="Dynamin"/>
</dbReference>
<evidence type="ECO:0000256" key="8">
    <source>
        <dbReference type="SAM" id="MobiDB-lite"/>
    </source>
</evidence>
<gene>
    <name evidence="11" type="ORF">AMAG_00665</name>
</gene>
<dbReference type="PROSITE" id="PS51388">
    <property type="entry name" value="GED"/>
    <property type="match status" value="1"/>
</dbReference>
<reference evidence="11 12" key="1">
    <citation type="submission" date="2009-11" db="EMBL/GenBank/DDBJ databases">
        <title>Annotation of Allomyces macrogynus ATCC 38327.</title>
        <authorList>
            <consortium name="The Broad Institute Genome Sequencing Platform"/>
            <person name="Russ C."/>
            <person name="Cuomo C."/>
            <person name="Burger G."/>
            <person name="Gray M.W."/>
            <person name="Holland P.W.H."/>
            <person name="King N."/>
            <person name="Lang F.B.F."/>
            <person name="Roger A.J."/>
            <person name="Ruiz-Trillo I."/>
            <person name="Young S.K."/>
            <person name="Zeng Q."/>
            <person name="Gargeya S."/>
            <person name="Fitzgerald M."/>
            <person name="Haas B."/>
            <person name="Abouelleil A."/>
            <person name="Alvarado L."/>
            <person name="Arachchi H.M."/>
            <person name="Berlin A."/>
            <person name="Chapman S.B."/>
            <person name="Gearin G."/>
            <person name="Goldberg J."/>
            <person name="Griggs A."/>
            <person name="Gujja S."/>
            <person name="Hansen M."/>
            <person name="Heiman D."/>
            <person name="Howarth C."/>
            <person name="Larimer J."/>
            <person name="Lui A."/>
            <person name="MacDonald P.J.P."/>
            <person name="McCowen C."/>
            <person name="Montmayeur A."/>
            <person name="Murphy C."/>
            <person name="Neiman D."/>
            <person name="Pearson M."/>
            <person name="Priest M."/>
            <person name="Roberts A."/>
            <person name="Saif S."/>
            <person name="Shea T."/>
            <person name="Sisk P."/>
            <person name="Stolte C."/>
            <person name="Sykes S."/>
            <person name="Wortman J."/>
            <person name="Nusbaum C."/>
            <person name="Birren B."/>
        </authorList>
    </citation>
    <scope>NUCLEOTIDE SEQUENCE [LARGE SCALE GENOMIC DNA]</scope>
    <source>
        <strain evidence="11 12">ATCC 38327</strain>
    </source>
</reference>
<accession>A0A0L0RXB7</accession>
<feature type="region of interest" description="Disordered" evidence="8">
    <location>
        <begin position="175"/>
        <end position="211"/>
    </location>
</feature>
<evidence type="ECO:0000259" key="9">
    <source>
        <dbReference type="PROSITE" id="PS51388"/>
    </source>
</evidence>
<dbReference type="EMBL" id="GG745328">
    <property type="protein sequence ID" value="KNE54706.1"/>
    <property type="molecule type" value="Genomic_DNA"/>
</dbReference>
<keyword evidence="2 6" id="KW-0547">Nucleotide-binding</keyword>
<evidence type="ECO:0000259" key="10">
    <source>
        <dbReference type="PROSITE" id="PS51718"/>
    </source>
</evidence>
<dbReference type="InterPro" id="IPR030381">
    <property type="entry name" value="G_DYNAMIN_dom"/>
</dbReference>
<dbReference type="STRING" id="578462.A0A0L0RXB7"/>
<dbReference type="GO" id="GO:0031623">
    <property type="term" value="P:receptor internalization"/>
    <property type="evidence" value="ECO:0007669"/>
    <property type="project" value="TreeGrafter"/>
</dbReference>
<dbReference type="GO" id="GO:0005886">
    <property type="term" value="C:plasma membrane"/>
    <property type="evidence" value="ECO:0007669"/>
    <property type="project" value="TreeGrafter"/>
</dbReference>
<dbReference type="InterPro" id="IPR001401">
    <property type="entry name" value="Dynamin_GTPase"/>
</dbReference>
<dbReference type="InterPro" id="IPR020850">
    <property type="entry name" value="GED_dom"/>
</dbReference>
<dbReference type="VEuPathDB" id="FungiDB:AMAG_00665"/>
<dbReference type="GO" id="GO:0005737">
    <property type="term" value="C:cytoplasm"/>
    <property type="evidence" value="ECO:0007669"/>
    <property type="project" value="TreeGrafter"/>
</dbReference>
<organism evidence="11 12">
    <name type="scientific">Allomyces macrogynus (strain ATCC 38327)</name>
    <name type="common">Allomyces javanicus var. macrogynus</name>
    <dbReference type="NCBI Taxonomy" id="578462"/>
    <lineage>
        <taxon>Eukaryota</taxon>
        <taxon>Fungi</taxon>
        <taxon>Fungi incertae sedis</taxon>
        <taxon>Blastocladiomycota</taxon>
        <taxon>Blastocladiomycetes</taxon>
        <taxon>Blastocladiales</taxon>
        <taxon>Blastocladiaceae</taxon>
        <taxon>Allomyces</taxon>
    </lineage>
</organism>
<dbReference type="PROSITE" id="PS00410">
    <property type="entry name" value="G_DYNAMIN_1"/>
    <property type="match status" value="1"/>
</dbReference>
<feature type="coiled-coil region" evidence="7">
    <location>
        <begin position="866"/>
        <end position="896"/>
    </location>
</feature>
<dbReference type="OrthoDB" id="5061070at2759"/>
<dbReference type="InterPro" id="IPR027417">
    <property type="entry name" value="P-loop_NTPase"/>
</dbReference>
<evidence type="ECO:0000256" key="4">
    <source>
        <dbReference type="ARBA" id="ARBA00023134"/>
    </source>
</evidence>
<comment type="similarity">
    <text evidence="6">Belongs to the TRAFAC class dynamin-like GTPase superfamily. Dynamin/Fzo/YdjA family.</text>
</comment>
<proteinExistence type="inferred from homology"/>
<feature type="domain" description="GED" evidence="9">
    <location>
        <begin position="788"/>
        <end position="881"/>
    </location>
</feature>
<dbReference type="GO" id="GO:0003924">
    <property type="term" value="F:GTPase activity"/>
    <property type="evidence" value="ECO:0007669"/>
    <property type="project" value="InterPro"/>
</dbReference>
<dbReference type="PANTHER" id="PTHR11566:SF212">
    <property type="entry name" value="DYNAMIN"/>
    <property type="match status" value="1"/>
</dbReference>
<evidence type="ECO:0000256" key="3">
    <source>
        <dbReference type="ARBA" id="ARBA00022801"/>
    </source>
</evidence>
<comment type="catalytic activity">
    <reaction evidence="5">
        <text>GTP + H2O = GDP + phosphate + H(+)</text>
        <dbReference type="Rhea" id="RHEA:19669"/>
        <dbReference type="ChEBI" id="CHEBI:15377"/>
        <dbReference type="ChEBI" id="CHEBI:15378"/>
        <dbReference type="ChEBI" id="CHEBI:37565"/>
        <dbReference type="ChEBI" id="CHEBI:43474"/>
        <dbReference type="ChEBI" id="CHEBI:58189"/>
        <dbReference type="EC" id="3.6.5.5"/>
    </reaction>
</comment>
<keyword evidence="3" id="KW-0378">Hydrolase</keyword>
<sequence length="898" mass="99644">MLRRLPAAVARAAARSSAGCTRLPSRTAAAPSPLLATNPPRPGMRPPWHPRTTTFSGSARPFSTWSPRPVAPLAHPLRNPALFASSLLLAGYAHYQLGAMGSLYLPAGGDGAGVLILGPEADAAPSPLVALITLIGAAVSWAHGQVDDAKDAILHAVARIRDDLDDISTVLFRNASSGSPGSAPGASDAGSSGLGPQGSTPFGAAGGGANPDEDEFMDLTKKLIEVRNILKAVKITGNLVLPSIVVIGSQSSGKSSVLEAIVGREFLPKGTNMVTRRPLELTLIHTPDSTEEYGEFPQLGFGKVTNFQQIQRTLYDLNMAVQDECISDKPIELRIYSPNVPDLTLVDLPGYIQIHSKNQPRDLKEKIADLCEKYIQEPNVILAVCAADVDLANSEALRASRKADPLGLRTIGVLTKLDLVSPEMGEQLIAHNDYPLHLGYVGVVCGGKNPQAALVPFQKRDLTVGVPYLRQLLMRTLEERMGSRLSILADAVDQELAEASYQFKVMYNDRRITAESYLAETMDTLKHRFKDFARQFGKPQVRQEVRTMLEERIVEICEQLYWQDPKQQEMATAAAKTDPYWSHKLNLASSALTKSGVGRASTQLVVDSLMSHMEKLITNEPFVHHPDTRRKVLQLANEIIRHKFHTTVDQVENTIKPYKFEVECTDLEWAEGTKRAVAMLEREIQASQKAYDSIKSVVGRRTLNGAISYLTKLDKEKHADHPLAGTKPAPESSMDMLLRAVPSDPGERPSGYTDTLLAKARTALYYDRRMNNLYNRLYHIKSRSCRSPECQDTCPEIFLECVSEKLTYTAVMFIYIELLNEFFFQFPRDVDERLYYDLTKNQIAAFARENQSVRKQLDLMDRKAVLDLAQLKLRALVRRQEEMERKKREQERAAARGY</sequence>
<keyword evidence="12" id="KW-1185">Reference proteome</keyword>
<dbReference type="InterPro" id="IPR045063">
    <property type="entry name" value="Dynamin_N"/>
</dbReference>
<dbReference type="eggNOG" id="KOG0446">
    <property type="taxonomic scope" value="Eukaryota"/>
</dbReference>